<evidence type="ECO:0000313" key="2">
    <source>
        <dbReference type="EnsemblProtists" id="EOD17014"/>
    </source>
</evidence>
<dbReference type="Proteomes" id="UP000013827">
    <property type="component" value="Unassembled WGS sequence"/>
</dbReference>
<dbReference type="PaxDb" id="2903-EOD17014"/>
<feature type="domain" description="PUB" evidence="1">
    <location>
        <begin position="18"/>
        <end position="77"/>
    </location>
</feature>
<dbReference type="HOGENOM" id="CLU_2351074_0_0_1"/>
<dbReference type="STRING" id="2903.R1E818"/>
<dbReference type="InterPro" id="IPR018997">
    <property type="entry name" value="PUB_domain"/>
</dbReference>
<reference evidence="2" key="2">
    <citation type="submission" date="2024-10" db="UniProtKB">
        <authorList>
            <consortium name="EnsemblProtists"/>
        </authorList>
    </citation>
    <scope>IDENTIFICATION</scope>
</reference>
<dbReference type="InterPro" id="IPR036339">
    <property type="entry name" value="PUB-like_dom_sf"/>
</dbReference>
<dbReference type="AlphaFoldDB" id="A0A0D3J0H9"/>
<dbReference type="GeneID" id="17263164"/>
<reference evidence="3" key="1">
    <citation type="journal article" date="2013" name="Nature">
        <title>Pan genome of the phytoplankton Emiliania underpins its global distribution.</title>
        <authorList>
            <person name="Read B.A."/>
            <person name="Kegel J."/>
            <person name="Klute M.J."/>
            <person name="Kuo A."/>
            <person name="Lefebvre S.C."/>
            <person name="Maumus F."/>
            <person name="Mayer C."/>
            <person name="Miller J."/>
            <person name="Monier A."/>
            <person name="Salamov A."/>
            <person name="Young J."/>
            <person name="Aguilar M."/>
            <person name="Claverie J.M."/>
            <person name="Frickenhaus S."/>
            <person name="Gonzalez K."/>
            <person name="Herman E.K."/>
            <person name="Lin Y.C."/>
            <person name="Napier J."/>
            <person name="Ogata H."/>
            <person name="Sarno A.F."/>
            <person name="Shmutz J."/>
            <person name="Schroeder D."/>
            <person name="de Vargas C."/>
            <person name="Verret F."/>
            <person name="von Dassow P."/>
            <person name="Valentin K."/>
            <person name="Van de Peer Y."/>
            <person name="Wheeler G."/>
            <person name="Dacks J.B."/>
            <person name="Delwiche C.F."/>
            <person name="Dyhrman S.T."/>
            <person name="Glockner G."/>
            <person name="John U."/>
            <person name="Richards T."/>
            <person name="Worden A.Z."/>
            <person name="Zhang X."/>
            <person name="Grigoriev I.V."/>
            <person name="Allen A.E."/>
            <person name="Bidle K."/>
            <person name="Borodovsky M."/>
            <person name="Bowler C."/>
            <person name="Brownlee C."/>
            <person name="Cock J.M."/>
            <person name="Elias M."/>
            <person name="Gladyshev V.N."/>
            <person name="Groth M."/>
            <person name="Guda C."/>
            <person name="Hadaegh A."/>
            <person name="Iglesias-Rodriguez M.D."/>
            <person name="Jenkins J."/>
            <person name="Jones B.M."/>
            <person name="Lawson T."/>
            <person name="Leese F."/>
            <person name="Lindquist E."/>
            <person name="Lobanov A."/>
            <person name="Lomsadze A."/>
            <person name="Malik S.B."/>
            <person name="Marsh M.E."/>
            <person name="Mackinder L."/>
            <person name="Mock T."/>
            <person name="Mueller-Roeber B."/>
            <person name="Pagarete A."/>
            <person name="Parker M."/>
            <person name="Probert I."/>
            <person name="Quesneville H."/>
            <person name="Raines C."/>
            <person name="Rensing S.A."/>
            <person name="Riano-Pachon D.M."/>
            <person name="Richier S."/>
            <person name="Rokitta S."/>
            <person name="Shiraiwa Y."/>
            <person name="Soanes D.M."/>
            <person name="van der Giezen M."/>
            <person name="Wahlund T.M."/>
            <person name="Williams B."/>
            <person name="Wilson W."/>
            <person name="Wolfe G."/>
            <person name="Wurch L.L."/>
        </authorList>
    </citation>
    <scope>NUCLEOTIDE SEQUENCE</scope>
</reference>
<dbReference type="RefSeq" id="XP_005769443.1">
    <property type="nucleotide sequence ID" value="XM_005769386.1"/>
</dbReference>
<organism evidence="2 3">
    <name type="scientific">Emiliania huxleyi (strain CCMP1516)</name>
    <dbReference type="NCBI Taxonomy" id="280463"/>
    <lineage>
        <taxon>Eukaryota</taxon>
        <taxon>Haptista</taxon>
        <taxon>Haptophyta</taxon>
        <taxon>Prymnesiophyceae</taxon>
        <taxon>Isochrysidales</taxon>
        <taxon>Noelaerhabdaceae</taxon>
        <taxon>Emiliania</taxon>
    </lineage>
</organism>
<dbReference type="CDD" id="cd09212">
    <property type="entry name" value="PUB"/>
    <property type="match status" value="1"/>
</dbReference>
<dbReference type="Gene3D" id="1.20.58.2190">
    <property type="match status" value="1"/>
</dbReference>
<dbReference type="SUPFAM" id="SSF143503">
    <property type="entry name" value="PUG domain-like"/>
    <property type="match status" value="1"/>
</dbReference>
<dbReference type="KEGG" id="ehx:EMIHUDRAFT_256043"/>
<evidence type="ECO:0000313" key="3">
    <source>
        <dbReference type="Proteomes" id="UP000013827"/>
    </source>
</evidence>
<evidence type="ECO:0000259" key="1">
    <source>
        <dbReference type="Pfam" id="PF09409"/>
    </source>
</evidence>
<dbReference type="EnsemblProtists" id="EOD17014">
    <property type="protein sequence ID" value="EOD17014"/>
    <property type="gene ID" value="EMIHUDRAFT_256043"/>
</dbReference>
<accession>A0A0D3J0H9</accession>
<name>A0A0D3J0H9_EMIH1</name>
<dbReference type="PANTHER" id="PTHR46713">
    <property type="entry name" value="F13M7.16 PROTEIN"/>
    <property type="match status" value="1"/>
</dbReference>
<keyword evidence="3" id="KW-1185">Reference proteome</keyword>
<dbReference type="SMART" id="SM00580">
    <property type="entry name" value="PUG"/>
    <property type="match status" value="1"/>
</dbReference>
<dbReference type="Pfam" id="PF09409">
    <property type="entry name" value="PUB"/>
    <property type="match status" value="1"/>
</dbReference>
<proteinExistence type="predicted"/>
<dbReference type="PANTHER" id="PTHR46713:SF1">
    <property type="entry name" value="F13M7.16 PROTEIN"/>
    <property type="match status" value="1"/>
</dbReference>
<sequence length="97" mass="10312">MTEALRSHVRALRAESGEKFDAALDTCKTLLQNVLEQPDEAKFRTIRLGNAAFHQRLGQFPSGIALLRSLGFEDANAADGSPGGDGLPAYLALPASS</sequence>
<protein>
    <recommendedName>
        <fullName evidence="1">PUB domain-containing protein</fullName>
    </recommendedName>
</protein>